<evidence type="ECO:0000313" key="2">
    <source>
        <dbReference type="Proteomes" id="UP000287033"/>
    </source>
</evidence>
<proteinExistence type="predicted"/>
<accession>A0A401SQK0</accession>
<dbReference type="EMBL" id="BEZZ01000451">
    <property type="protein sequence ID" value="GCC32657.1"/>
    <property type="molecule type" value="Genomic_DNA"/>
</dbReference>
<comment type="caution">
    <text evidence="1">The sequence shown here is derived from an EMBL/GenBank/DDBJ whole genome shotgun (WGS) entry which is preliminary data.</text>
</comment>
<reference evidence="1 2" key="1">
    <citation type="journal article" date="2018" name="Nat. Ecol. Evol.">
        <title>Shark genomes provide insights into elasmobranch evolution and the origin of vertebrates.</title>
        <authorList>
            <person name="Hara Y"/>
            <person name="Yamaguchi K"/>
            <person name="Onimaru K"/>
            <person name="Kadota M"/>
            <person name="Koyanagi M"/>
            <person name="Keeley SD"/>
            <person name="Tatsumi K"/>
            <person name="Tanaka K"/>
            <person name="Motone F"/>
            <person name="Kageyama Y"/>
            <person name="Nozu R"/>
            <person name="Adachi N"/>
            <person name="Nishimura O"/>
            <person name="Nakagawa R"/>
            <person name="Tanegashima C"/>
            <person name="Kiyatake I"/>
            <person name="Matsumoto R"/>
            <person name="Murakumo K"/>
            <person name="Nishida K"/>
            <person name="Terakita A"/>
            <person name="Kuratani S"/>
            <person name="Sato K"/>
            <person name="Hyodo S Kuraku.S."/>
        </authorList>
    </citation>
    <scope>NUCLEOTIDE SEQUENCE [LARGE SCALE GENOMIC DNA]</scope>
</reference>
<organism evidence="1 2">
    <name type="scientific">Chiloscyllium punctatum</name>
    <name type="common">Brownbanded bambooshark</name>
    <name type="synonym">Hemiscyllium punctatum</name>
    <dbReference type="NCBI Taxonomy" id="137246"/>
    <lineage>
        <taxon>Eukaryota</taxon>
        <taxon>Metazoa</taxon>
        <taxon>Chordata</taxon>
        <taxon>Craniata</taxon>
        <taxon>Vertebrata</taxon>
        <taxon>Chondrichthyes</taxon>
        <taxon>Elasmobranchii</taxon>
        <taxon>Galeomorphii</taxon>
        <taxon>Galeoidea</taxon>
        <taxon>Orectolobiformes</taxon>
        <taxon>Hemiscylliidae</taxon>
        <taxon>Chiloscyllium</taxon>
    </lineage>
</organism>
<gene>
    <name evidence="1" type="ORF">chiPu_0011120</name>
</gene>
<protein>
    <submittedName>
        <fullName evidence="1">Uncharacterized protein</fullName>
    </submittedName>
</protein>
<evidence type="ECO:0000313" key="1">
    <source>
        <dbReference type="EMBL" id="GCC32657.1"/>
    </source>
</evidence>
<dbReference type="Proteomes" id="UP000287033">
    <property type="component" value="Unassembled WGS sequence"/>
</dbReference>
<keyword evidence="2" id="KW-1185">Reference proteome</keyword>
<name>A0A401SQK0_CHIPU</name>
<dbReference type="AlphaFoldDB" id="A0A401SQK0"/>
<sequence length="66" mass="7703">MCFRDAEIDQFCAVNQLNKENLEKTNQPNVLGQLQVMKIYQAFCKLKWFFSMTRGADDDLCCSFNV</sequence>